<evidence type="ECO:0000256" key="2">
    <source>
        <dbReference type="ARBA" id="ARBA00009773"/>
    </source>
</evidence>
<feature type="transmembrane region" description="Helical" evidence="6">
    <location>
        <begin position="62"/>
        <end position="84"/>
    </location>
</feature>
<keyword evidence="5 6" id="KW-0472">Membrane</keyword>
<dbReference type="InterPro" id="IPR014227">
    <property type="entry name" value="YtvI-like"/>
</dbReference>
<feature type="transmembrane region" description="Helical" evidence="6">
    <location>
        <begin position="225"/>
        <end position="245"/>
    </location>
</feature>
<name>A0A220U4Z5_9BACI</name>
<feature type="transmembrane region" description="Helical" evidence="6">
    <location>
        <begin position="265"/>
        <end position="284"/>
    </location>
</feature>
<evidence type="ECO:0000256" key="1">
    <source>
        <dbReference type="ARBA" id="ARBA00004141"/>
    </source>
</evidence>
<organism evidence="7 8">
    <name type="scientific">Virgibacillus phasianinus</name>
    <dbReference type="NCBI Taxonomy" id="2017483"/>
    <lineage>
        <taxon>Bacteria</taxon>
        <taxon>Bacillati</taxon>
        <taxon>Bacillota</taxon>
        <taxon>Bacilli</taxon>
        <taxon>Bacillales</taxon>
        <taxon>Bacillaceae</taxon>
        <taxon>Virgibacillus</taxon>
    </lineage>
</organism>
<evidence type="ECO:0000256" key="6">
    <source>
        <dbReference type="SAM" id="Phobius"/>
    </source>
</evidence>
<sequence length="369" mass="41561">MYPQYIDRILRFLFVFFIFIASFFLIKYSLIYLYPFIIAFLCGFILQPSIHILEDFCRFPRFLATLFALAIFLLVSVFCIAIIVNELMHGTAYLANHLPAYFKDFISLCEAYFHSTILPLYNKLAAFFNSLDPSQQQAINSSLEKITNQITTSGSTLIKGFLLNVPEVISILPSSLTIFTVTLIATFLIAKDWNRLNRLAVQTIPYLNKAVVHDLSKHIKSSLTGFLRAQVVLMLITAASIYIGLSLLKVKYALTVAILAALLDLLPYIGTGVIFIPWICYLFITGDYAMTIQLASLYMAIVVARQIIEPKLLSASIGISPLATLLTMFVGLNLWGLLGLFISPFLLIVWNACYQTRVFRHILLFIKGG</sequence>
<dbReference type="GO" id="GO:0016020">
    <property type="term" value="C:membrane"/>
    <property type="evidence" value="ECO:0007669"/>
    <property type="project" value="UniProtKB-SubCell"/>
</dbReference>
<dbReference type="PANTHER" id="PTHR21716">
    <property type="entry name" value="TRANSMEMBRANE PROTEIN"/>
    <property type="match status" value="1"/>
</dbReference>
<protein>
    <submittedName>
        <fullName evidence="7">Sporulation integral membrane protein YtvI</fullName>
    </submittedName>
</protein>
<proteinExistence type="inferred from homology"/>
<keyword evidence="3 6" id="KW-0812">Transmembrane</keyword>
<dbReference type="NCBIfam" id="TIGR02872">
    <property type="entry name" value="spore_ytvI"/>
    <property type="match status" value="1"/>
</dbReference>
<evidence type="ECO:0000256" key="3">
    <source>
        <dbReference type="ARBA" id="ARBA00022692"/>
    </source>
</evidence>
<evidence type="ECO:0000313" key="8">
    <source>
        <dbReference type="Proteomes" id="UP000198312"/>
    </source>
</evidence>
<keyword evidence="8" id="KW-1185">Reference proteome</keyword>
<dbReference type="PANTHER" id="PTHR21716:SF68">
    <property type="entry name" value="TRANSPORT PROTEIN YTVI-RELATED"/>
    <property type="match status" value="1"/>
</dbReference>
<dbReference type="KEGG" id="vil:CFK37_12950"/>
<keyword evidence="4 6" id="KW-1133">Transmembrane helix</keyword>
<accession>A0A220U4Z5</accession>
<feature type="transmembrane region" description="Helical" evidence="6">
    <location>
        <begin position="291"/>
        <end position="308"/>
    </location>
</feature>
<gene>
    <name evidence="7" type="primary">ytvI</name>
    <name evidence="7" type="ORF">CFK37_12950</name>
</gene>
<dbReference type="InterPro" id="IPR002549">
    <property type="entry name" value="AI-2E-like"/>
</dbReference>
<comment type="subcellular location">
    <subcellularLocation>
        <location evidence="1">Membrane</location>
        <topology evidence="1">Multi-pass membrane protein</topology>
    </subcellularLocation>
</comment>
<evidence type="ECO:0000256" key="5">
    <source>
        <dbReference type="ARBA" id="ARBA00023136"/>
    </source>
</evidence>
<dbReference type="Pfam" id="PF01594">
    <property type="entry name" value="AI-2E_transport"/>
    <property type="match status" value="1"/>
</dbReference>
<dbReference type="OrthoDB" id="9774361at2"/>
<dbReference type="AlphaFoldDB" id="A0A220U4Z5"/>
<feature type="transmembrane region" description="Helical" evidence="6">
    <location>
        <begin position="9"/>
        <end position="26"/>
    </location>
</feature>
<dbReference type="EMBL" id="CP022315">
    <property type="protein sequence ID" value="ASK62986.1"/>
    <property type="molecule type" value="Genomic_DNA"/>
</dbReference>
<dbReference type="GO" id="GO:0055085">
    <property type="term" value="P:transmembrane transport"/>
    <property type="evidence" value="ECO:0007669"/>
    <property type="project" value="TreeGrafter"/>
</dbReference>
<reference evidence="7 8" key="1">
    <citation type="submission" date="2017-07" db="EMBL/GenBank/DDBJ databases">
        <title>Virgibacillus sp. LM2416.</title>
        <authorList>
            <person name="Tak E.J."/>
            <person name="Bae J.-W."/>
        </authorList>
    </citation>
    <scope>NUCLEOTIDE SEQUENCE [LARGE SCALE GENOMIC DNA]</scope>
    <source>
        <strain evidence="7 8">LM2416</strain>
    </source>
</reference>
<comment type="similarity">
    <text evidence="2">Belongs to the autoinducer-2 exporter (AI-2E) (TC 2.A.86) family.</text>
</comment>
<feature type="transmembrane region" description="Helical" evidence="6">
    <location>
        <begin position="168"/>
        <end position="190"/>
    </location>
</feature>
<feature type="transmembrane region" description="Helical" evidence="6">
    <location>
        <begin position="32"/>
        <end position="50"/>
    </location>
</feature>
<dbReference type="RefSeq" id="WP_089062245.1">
    <property type="nucleotide sequence ID" value="NZ_CP022315.1"/>
</dbReference>
<feature type="transmembrane region" description="Helical" evidence="6">
    <location>
        <begin position="328"/>
        <end position="350"/>
    </location>
</feature>
<dbReference type="Proteomes" id="UP000198312">
    <property type="component" value="Chromosome"/>
</dbReference>
<evidence type="ECO:0000256" key="4">
    <source>
        <dbReference type="ARBA" id="ARBA00022989"/>
    </source>
</evidence>
<evidence type="ECO:0000313" key="7">
    <source>
        <dbReference type="EMBL" id="ASK62986.1"/>
    </source>
</evidence>